<evidence type="ECO:0000256" key="7">
    <source>
        <dbReference type="ARBA" id="ARBA00022801"/>
    </source>
</evidence>
<feature type="domain" description="FPG-type" evidence="15">
    <location>
        <begin position="278"/>
        <end position="312"/>
    </location>
</feature>
<evidence type="ECO:0000256" key="2">
    <source>
        <dbReference type="ARBA" id="ARBA00009409"/>
    </source>
</evidence>
<dbReference type="KEGG" id="dva:DAD186_07760"/>
<dbReference type="Gene3D" id="1.10.8.50">
    <property type="match status" value="1"/>
</dbReference>
<keyword evidence="4" id="KW-0479">Metal-binding</keyword>
<keyword evidence="9" id="KW-0238">DNA-binding</keyword>
<dbReference type="PANTHER" id="PTHR42697:SF3">
    <property type="entry name" value="ENDONUCLEASE 8 1"/>
    <property type="match status" value="1"/>
</dbReference>
<comment type="similarity">
    <text evidence="2">Belongs to the FPG family.</text>
</comment>
<dbReference type="InterPro" id="IPR000214">
    <property type="entry name" value="Znf_DNA_glyclase/AP_lyase"/>
</dbReference>
<keyword evidence="11 17" id="KW-0456">Lyase</keyword>
<dbReference type="EC" id="4.2.99.18" evidence="3"/>
<dbReference type="GO" id="GO:0003684">
    <property type="term" value="F:damaged DNA binding"/>
    <property type="evidence" value="ECO:0007669"/>
    <property type="project" value="InterPro"/>
</dbReference>
<dbReference type="SUPFAM" id="SSF81624">
    <property type="entry name" value="N-terminal domain of MutM-like DNA repair proteins"/>
    <property type="match status" value="1"/>
</dbReference>
<dbReference type="PROSITE" id="PS51066">
    <property type="entry name" value="ZF_FPG_2"/>
    <property type="match status" value="1"/>
</dbReference>
<proteinExistence type="inferred from homology"/>
<comment type="cofactor">
    <cofactor evidence="1">
        <name>Zn(2+)</name>
        <dbReference type="ChEBI" id="CHEBI:29105"/>
    </cofactor>
</comment>
<keyword evidence="6 14" id="KW-0863">Zinc-finger</keyword>
<evidence type="ECO:0000256" key="13">
    <source>
        <dbReference type="ARBA" id="ARBA00023295"/>
    </source>
</evidence>
<dbReference type="STRING" id="1630135.DAD186_07760"/>
<keyword evidence="7" id="KW-0378">Hydrolase</keyword>
<dbReference type="Pfam" id="PF06827">
    <property type="entry name" value="zf-FPG_IleRS"/>
    <property type="match status" value="1"/>
</dbReference>
<dbReference type="SUPFAM" id="SSF46946">
    <property type="entry name" value="S13-like H2TH domain"/>
    <property type="match status" value="1"/>
</dbReference>
<dbReference type="Proteomes" id="UP000092596">
    <property type="component" value="Chromosome"/>
</dbReference>
<accession>A0A1B0ZHB0</accession>
<name>A0A1B0ZHB0_9MICO</name>
<evidence type="ECO:0000256" key="9">
    <source>
        <dbReference type="ARBA" id="ARBA00023125"/>
    </source>
</evidence>
<evidence type="ECO:0000256" key="4">
    <source>
        <dbReference type="ARBA" id="ARBA00022723"/>
    </source>
</evidence>
<dbReference type="SMART" id="SM00898">
    <property type="entry name" value="Fapy_DNA_glyco"/>
    <property type="match status" value="1"/>
</dbReference>
<evidence type="ECO:0000256" key="8">
    <source>
        <dbReference type="ARBA" id="ARBA00022833"/>
    </source>
</evidence>
<dbReference type="SUPFAM" id="SSF57716">
    <property type="entry name" value="Glucocorticoid receptor-like (DNA-binding domain)"/>
    <property type="match status" value="1"/>
</dbReference>
<dbReference type="PROSITE" id="PS51068">
    <property type="entry name" value="FPG_CAT"/>
    <property type="match status" value="1"/>
</dbReference>
<dbReference type="GO" id="GO:0000703">
    <property type="term" value="F:oxidized pyrimidine nucleobase lesion DNA N-glycosylase activity"/>
    <property type="evidence" value="ECO:0007669"/>
    <property type="project" value="TreeGrafter"/>
</dbReference>
<organism evidence="17 18">
    <name type="scientific">Dermabacter vaginalis</name>
    <dbReference type="NCBI Taxonomy" id="1630135"/>
    <lineage>
        <taxon>Bacteria</taxon>
        <taxon>Bacillati</taxon>
        <taxon>Actinomycetota</taxon>
        <taxon>Actinomycetes</taxon>
        <taxon>Micrococcales</taxon>
        <taxon>Dermabacteraceae</taxon>
        <taxon>Dermabacter</taxon>
    </lineage>
</organism>
<dbReference type="InterPro" id="IPR012319">
    <property type="entry name" value="FPG_cat"/>
</dbReference>
<evidence type="ECO:0000259" key="15">
    <source>
        <dbReference type="PROSITE" id="PS51066"/>
    </source>
</evidence>
<evidence type="ECO:0000256" key="11">
    <source>
        <dbReference type="ARBA" id="ARBA00023239"/>
    </source>
</evidence>
<evidence type="ECO:0000256" key="3">
    <source>
        <dbReference type="ARBA" id="ARBA00012720"/>
    </source>
</evidence>
<gene>
    <name evidence="17" type="ORF">DAD186_07760</name>
</gene>
<dbReference type="InterPro" id="IPR015886">
    <property type="entry name" value="H2TH_FPG"/>
</dbReference>
<evidence type="ECO:0000256" key="5">
    <source>
        <dbReference type="ARBA" id="ARBA00022763"/>
    </source>
</evidence>
<evidence type="ECO:0000256" key="14">
    <source>
        <dbReference type="PROSITE-ProRule" id="PRU00391"/>
    </source>
</evidence>
<dbReference type="GO" id="GO:0140078">
    <property type="term" value="F:class I DNA-(apurinic or apyrimidinic site) endonuclease activity"/>
    <property type="evidence" value="ECO:0007669"/>
    <property type="project" value="UniProtKB-EC"/>
</dbReference>
<evidence type="ECO:0000313" key="18">
    <source>
        <dbReference type="Proteomes" id="UP000092596"/>
    </source>
</evidence>
<evidence type="ECO:0000259" key="16">
    <source>
        <dbReference type="PROSITE" id="PS51068"/>
    </source>
</evidence>
<evidence type="ECO:0000313" key="17">
    <source>
        <dbReference type="EMBL" id="ANP27326.1"/>
    </source>
</evidence>
<reference evidence="17 18" key="1">
    <citation type="submission" date="2015-06" db="EMBL/GenBank/DDBJ databases">
        <title>Investigation of pathophysiology for high-risk pregnancy and development of treatment modality based on it.</title>
        <authorList>
            <person name="Kim B.-C."/>
            <person name="Lim S."/>
        </authorList>
    </citation>
    <scope>NUCLEOTIDE SEQUENCE [LARGE SCALE GENOMIC DNA]</scope>
    <source>
        <strain evidence="17 18">AD1-86</strain>
    </source>
</reference>
<evidence type="ECO:0000256" key="6">
    <source>
        <dbReference type="ARBA" id="ARBA00022771"/>
    </source>
</evidence>
<dbReference type="GO" id="GO:0006284">
    <property type="term" value="P:base-excision repair"/>
    <property type="evidence" value="ECO:0007669"/>
    <property type="project" value="InterPro"/>
</dbReference>
<keyword evidence="10" id="KW-0234">DNA repair</keyword>
<dbReference type="CDD" id="cd08970">
    <property type="entry name" value="AcNei1_N"/>
    <property type="match status" value="1"/>
</dbReference>
<feature type="domain" description="Formamidopyrimidine-DNA glycosylase catalytic" evidence="16">
    <location>
        <begin position="3"/>
        <end position="168"/>
    </location>
</feature>
<dbReference type="InterPro" id="IPR035937">
    <property type="entry name" value="FPG_N"/>
</dbReference>
<dbReference type="PATRIC" id="fig|1630135.4.peg.778"/>
<evidence type="ECO:0000256" key="1">
    <source>
        <dbReference type="ARBA" id="ARBA00001947"/>
    </source>
</evidence>
<dbReference type="EMBL" id="CP012117">
    <property type="protein sequence ID" value="ANP27326.1"/>
    <property type="molecule type" value="Genomic_DNA"/>
</dbReference>
<dbReference type="GO" id="GO:0008270">
    <property type="term" value="F:zinc ion binding"/>
    <property type="evidence" value="ECO:0007669"/>
    <property type="project" value="UniProtKB-KW"/>
</dbReference>
<keyword evidence="12" id="KW-0511">Multifunctional enzyme</keyword>
<keyword evidence="5" id="KW-0227">DNA damage</keyword>
<dbReference type="AlphaFoldDB" id="A0A1B0ZHB0"/>
<evidence type="ECO:0000256" key="10">
    <source>
        <dbReference type="ARBA" id="ARBA00023204"/>
    </source>
</evidence>
<dbReference type="Pfam" id="PF06831">
    <property type="entry name" value="H2TH"/>
    <property type="match status" value="1"/>
</dbReference>
<dbReference type="InterPro" id="IPR010663">
    <property type="entry name" value="Znf_FPG/IleRS"/>
</dbReference>
<keyword evidence="8" id="KW-0862">Zinc</keyword>
<dbReference type="Gene3D" id="3.20.190.10">
    <property type="entry name" value="MutM-like, N-terminal"/>
    <property type="match status" value="1"/>
</dbReference>
<evidence type="ECO:0000256" key="12">
    <source>
        <dbReference type="ARBA" id="ARBA00023268"/>
    </source>
</evidence>
<keyword evidence="13" id="KW-0326">Glycosidase</keyword>
<dbReference type="PANTHER" id="PTHR42697">
    <property type="entry name" value="ENDONUCLEASE 8"/>
    <property type="match status" value="1"/>
</dbReference>
<dbReference type="SMART" id="SM01232">
    <property type="entry name" value="H2TH"/>
    <property type="match status" value="1"/>
</dbReference>
<protein>
    <recommendedName>
        <fullName evidence="3">DNA-(apurinic or apyrimidinic site) lyase</fullName>
        <ecNumber evidence="3">4.2.99.18</ecNumber>
    </recommendedName>
</protein>
<dbReference type="InterPro" id="IPR010979">
    <property type="entry name" value="Ribosomal_uS13-like_H2TH"/>
</dbReference>
<sequence>MMPEGHTIHRLARAMNAAFGKTRVRLSSPQGRFEQGAAELDGWVMVRAEAAGKHLFMGFSPHGDTEPIRFIHIHLGLYGSWTFAGSESFHRVHAIGAPRRELEVGSDGTWASIVPGVNVRLRIRGAEGLADLTGPNQCRVIDVAEREAVLERLGPDPLRRDADPREFVRRIKKSRQSIGQLLMDQRVCAGIGNIYRAELLFRARLDPYVPGNELTVPLIQALWEDLVPLMAYGERTGRIVTTQPEHRKIHRELNERTVPVYQNGDDDPASVPREESFYVYHRQGFPCRVCEANIRDADLAGRALYWCPRCQKRRVRKAGWTEANSAASWAYTREGE</sequence>